<dbReference type="InterPro" id="IPR050940">
    <property type="entry name" value="Actin_reg-Ser/Thr_kinase"/>
</dbReference>
<dbReference type="GO" id="GO:0005634">
    <property type="term" value="C:nucleus"/>
    <property type="evidence" value="ECO:0007669"/>
    <property type="project" value="TreeGrafter"/>
</dbReference>
<dbReference type="EC" id="2.7.11.1" evidence="3"/>
<evidence type="ECO:0000259" key="17">
    <source>
        <dbReference type="PROSITE" id="PS50011"/>
    </source>
</evidence>
<comment type="subcellular location">
    <subcellularLocation>
        <location evidence="1">Cytoplasm</location>
    </subcellularLocation>
</comment>
<feature type="compositionally biased region" description="Polar residues" evidence="16">
    <location>
        <begin position="964"/>
        <end position="975"/>
    </location>
</feature>
<dbReference type="GO" id="GO:0005524">
    <property type="term" value="F:ATP binding"/>
    <property type="evidence" value="ECO:0007669"/>
    <property type="project" value="UniProtKB-UniRule"/>
</dbReference>
<comment type="caution">
    <text evidence="20">The sequence shown here is derived from an EMBL/GenBank/DDBJ whole genome shotgun (WGS) entry which is preliminary data.</text>
</comment>
<organism evidence="20 21">
    <name type="scientific">Elysia chlorotica</name>
    <name type="common">Eastern emerald elysia</name>
    <name type="synonym">Sea slug</name>
    <dbReference type="NCBI Taxonomy" id="188477"/>
    <lineage>
        <taxon>Eukaryota</taxon>
        <taxon>Metazoa</taxon>
        <taxon>Spiralia</taxon>
        <taxon>Lophotrochozoa</taxon>
        <taxon>Mollusca</taxon>
        <taxon>Gastropoda</taxon>
        <taxon>Heterobranchia</taxon>
        <taxon>Euthyneura</taxon>
        <taxon>Panpulmonata</taxon>
        <taxon>Sacoglossa</taxon>
        <taxon>Placobranchoidea</taxon>
        <taxon>Plakobranchidae</taxon>
        <taxon>Elysia</taxon>
    </lineage>
</organism>
<evidence type="ECO:0000256" key="2">
    <source>
        <dbReference type="ARBA" id="ARBA00005843"/>
    </source>
</evidence>
<dbReference type="GO" id="GO:0004674">
    <property type="term" value="F:protein serine/threonine kinase activity"/>
    <property type="evidence" value="ECO:0007669"/>
    <property type="project" value="UniProtKB-KW"/>
</dbReference>
<feature type="domain" description="LIM zinc-binding" evidence="18">
    <location>
        <begin position="67"/>
        <end position="127"/>
    </location>
</feature>
<evidence type="ECO:0000256" key="9">
    <source>
        <dbReference type="ARBA" id="ARBA00022741"/>
    </source>
</evidence>
<feature type="domain" description="Protein kinase" evidence="17">
    <location>
        <begin position="353"/>
        <end position="660"/>
    </location>
</feature>
<feature type="region of interest" description="Disordered" evidence="16">
    <location>
        <begin position="964"/>
        <end position="999"/>
    </location>
</feature>
<feature type="region of interest" description="Disordered" evidence="16">
    <location>
        <begin position="262"/>
        <end position="338"/>
    </location>
</feature>
<protein>
    <recommendedName>
        <fullName evidence="3">non-specific serine/threonine protein kinase</fullName>
        <ecNumber evidence="3">2.7.11.1</ecNumber>
    </recommendedName>
</protein>
<dbReference type="EMBL" id="RQTK01001113">
    <property type="protein sequence ID" value="RUS72106.1"/>
    <property type="molecule type" value="Genomic_DNA"/>
</dbReference>
<dbReference type="InterPro" id="IPR001245">
    <property type="entry name" value="Ser-Thr/Tyr_kinase_cat_dom"/>
</dbReference>
<proteinExistence type="inferred from homology"/>
<keyword evidence="11 14" id="KW-0862">Zinc</keyword>
<evidence type="ECO:0000256" key="8">
    <source>
        <dbReference type="ARBA" id="ARBA00022737"/>
    </source>
</evidence>
<keyword evidence="10" id="KW-0418">Kinase</keyword>
<dbReference type="InterPro" id="IPR036034">
    <property type="entry name" value="PDZ_sf"/>
</dbReference>
<keyword evidence="12 15" id="KW-0067">ATP-binding</keyword>
<accession>A0A3S0Z907</accession>
<evidence type="ECO:0000256" key="12">
    <source>
        <dbReference type="ARBA" id="ARBA00022840"/>
    </source>
</evidence>
<evidence type="ECO:0000313" key="21">
    <source>
        <dbReference type="Proteomes" id="UP000271974"/>
    </source>
</evidence>
<evidence type="ECO:0000256" key="6">
    <source>
        <dbReference type="ARBA" id="ARBA00022679"/>
    </source>
</evidence>
<evidence type="ECO:0000256" key="13">
    <source>
        <dbReference type="ARBA" id="ARBA00023038"/>
    </source>
</evidence>
<feature type="domain" description="PDZ" evidence="19">
    <location>
        <begin position="199"/>
        <end position="247"/>
    </location>
</feature>
<feature type="compositionally biased region" description="Polar residues" evidence="16">
    <location>
        <begin position="280"/>
        <end position="289"/>
    </location>
</feature>
<keyword evidence="9 15" id="KW-0547">Nucleotide-binding</keyword>
<reference evidence="20 21" key="1">
    <citation type="submission" date="2019-01" db="EMBL/GenBank/DDBJ databases">
        <title>A draft genome assembly of the solar-powered sea slug Elysia chlorotica.</title>
        <authorList>
            <person name="Cai H."/>
            <person name="Li Q."/>
            <person name="Fang X."/>
            <person name="Li J."/>
            <person name="Curtis N.E."/>
            <person name="Altenburger A."/>
            <person name="Shibata T."/>
            <person name="Feng M."/>
            <person name="Maeda T."/>
            <person name="Schwartz J.A."/>
            <person name="Shigenobu S."/>
            <person name="Lundholm N."/>
            <person name="Nishiyama T."/>
            <person name="Yang H."/>
            <person name="Hasebe M."/>
            <person name="Li S."/>
            <person name="Pierce S.K."/>
            <person name="Wang J."/>
        </authorList>
    </citation>
    <scope>NUCLEOTIDE SEQUENCE [LARGE SCALE GENOMIC DNA]</scope>
    <source>
        <strain evidence="20">EC2010</strain>
        <tissue evidence="20">Whole organism of an adult</tissue>
    </source>
</reference>
<dbReference type="STRING" id="188477.A0A3S0Z907"/>
<comment type="similarity">
    <text evidence="2">Belongs to the protein kinase superfamily. TKL Ser/Thr protein kinase family.</text>
</comment>
<evidence type="ECO:0000256" key="10">
    <source>
        <dbReference type="ARBA" id="ARBA00022777"/>
    </source>
</evidence>
<dbReference type="SUPFAM" id="SSF57716">
    <property type="entry name" value="Glucocorticoid receptor-like (DNA-binding domain)"/>
    <property type="match status" value="3"/>
</dbReference>
<dbReference type="Gene3D" id="2.10.110.10">
    <property type="entry name" value="Cysteine Rich Protein"/>
    <property type="match status" value="2"/>
</dbReference>
<keyword evidence="4" id="KW-0963">Cytoplasm</keyword>
<dbReference type="PROSITE" id="PS50023">
    <property type="entry name" value="LIM_DOMAIN_2"/>
    <property type="match status" value="2"/>
</dbReference>
<name>A0A3S0Z907_ELYCH</name>
<dbReference type="SUPFAM" id="SSF56112">
    <property type="entry name" value="Protein kinase-like (PK-like)"/>
    <property type="match status" value="1"/>
</dbReference>
<dbReference type="PROSITE" id="PS50106">
    <property type="entry name" value="PDZ"/>
    <property type="match status" value="1"/>
</dbReference>
<dbReference type="PROSITE" id="PS50011">
    <property type="entry name" value="PROTEIN_KINASE_DOM"/>
    <property type="match status" value="1"/>
</dbReference>
<dbReference type="InterPro" id="IPR017441">
    <property type="entry name" value="Protein_kinase_ATP_BS"/>
</dbReference>
<dbReference type="SMART" id="SM00132">
    <property type="entry name" value="LIM"/>
    <property type="match status" value="2"/>
</dbReference>
<dbReference type="CDD" id="cd09365">
    <property type="entry name" value="LIM2_LIMK"/>
    <property type="match status" value="1"/>
</dbReference>
<dbReference type="Gene3D" id="1.10.510.10">
    <property type="entry name" value="Transferase(Phosphotransferase) domain 1"/>
    <property type="match status" value="1"/>
</dbReference>
<feature type="compositionally biased region" description="Basic residues" evidence="16">
    <location>
        <begin position="548"/>
        <end position="557"/>
    </location>
</feature>
<evidence type="ECO:0000256" key="3">
    <source>
        <dbReference type="ARBA" id="ARBA00012513"/>
    </source>
</evidence>
<keyword evidence="8" id="KW-0677">Repeat</keyword>
<keyword evidence="5" id="KW-0723">Serine/threonine-protein kinase</keyword>
<dbReference type="Pfam" id="PF00412">
    <property type="entry name" value="LIM"/>
    <property type="match status" value="2"/>
</dbReference>
<dbReference type="GO" id="GO:0005737">
    <property type="term" value="C:cytoplasm"/>
    <property type="evidence" value="ECO:0007669"/>
    <property type="project" value="UniProtKB-SubCell"/>
</dbReference>
<feature type="region of interest" description="Disordered" evidence="16">
    <location>
        <begin position="145"/>
        <end position="173"/>
    </location>
</feature>
<evidence type="ECO:0000259" key="19">
    <source>
        <dbReference type="PROSITE" id="PS50106"/>
    </source>
</evidence>
<dbReference type="PROSITE" id="PS00478">
    <property type="entry name" value="LIM_DOMAIN_1"/>
    <property type="match status" value="2"/>
</dbReference>
<keyword evidence="13 14" id="KW-0440">LIM domain</keyword>
<dbReference type="SUPFAM" id="SSF50156">
    <property type="entry name" value="PDZ domain-like"/>
    <property type="match status" value="1"/>
</dbReference>
<evidence type="ECO:0000256" key="7">
    <source>
        <dbReference type="ARBA" id="ARBA00022723"/>
    </source>
</evidence>
<dbReference type="InterPro" id="IPR000719">
    <property type="entry name" value="Prot_kinase_dom"/>
</dbReference>
<evidence type="ECO:0000256" key="16">
    <source>
        <dbReference type="SAM" id="MobiDB-lite"/>
    </source>
</evidence>
<dbReference type="Pfam" id="PF00595">
    <property type="entry name" value="PDZ"/>
    <property type="match status" value="1"/>
</dbReference>
<dbReference type="AlphaFoldDB" id="A0A3S0Z907"/>
<evidence type="ECO:0000256" key="5">
    <source>
        <dbReference type="ARBA" id="ARBA00022527"/>
    </source>
</evidence>
<evidence type="ECO:0000259" key="18">
    <source>
        <dbReference type="PROSITE" id="PS50023"/>
    </source>
</evidence>
<keyword evidence="7 14" id="KW-0479">Metal-binding</keyword>
<feature type="compositionally biased region" description="Basic residues" evidence="16">
    <location>
        <begin position="300"/>
        <end position="317"/>
    </location>
</feature>
<evidence type="ECO:0000313" key="20">
    <source>
        <dbReference type="EMBL" id="RUS72106.1"/>
    </source>
</evidence>
<evidence type="ECO:0000256" key="4">
    <source>
        <dbReference type="ARBA" id="ARBA00022490"/>
    </source>
</evidence>
<keyword evidence="21" id="KW-1185">Reference proteome</keyword>
<feature type="binding site" evidence="15">
    <location>
        <position position="382"/>
    </location>
    <ligand>
        <name>ATP</name>
        <dbReference type="ChEBI" id="CHEBI:30616"/>
    </ligand>
</feature>
<sequence>MLTEPFAVCKGCGQTILTGTVVQALNSDWHPKCFRCSACDRRLDNWYIQNKGRLYCRRDYLAEFKDACNGCSEVISGPVMVAGEHRFHPECFQCCLCQAFIGDGESYALVERSFLYCGTCYHKKAERAPIKPLLGSPEASCSPERYATGNAINSTPDPSPLPRPLDTQVTSSSSVVSTSHLTSVAPAVSVAPLTSALWPDSKPEGLEVGDRILEVNGDTIKNKTLEEVSNLLTDSINPVTVTLERDLSPLRLPREELEEPISPIPTSLLRGGETEERVESGQSGDSSAETVVVNDMVVRMRPKNSLRAKGPSRRRSKSPSPCPTSRQKSLDLSRSHSFTTHDQTHRVFRATDLVLGEVLGQGFFGQAIKVVHRVTGEIMVLKELHNFDENAQKSFLREVSMLRNVSHPCVLRFMGVLYRDKKLNLVTEFIDGGTLSALLLDHSRELSWKQRVAFAKDIANGMNYLHSIDIIHRDLNSQNCLVRKDQTVVVADFGLAKICPRHECLDQLLSNSPKLTNSGEDTLTTIGEGIPQTGSANAAAGGRTPRGAMKKKRFSRRKRQTVVGNPYWMAPEMMTKGVYDEKVDVFSFGIILCETIARVTADPDYLPRSLDFGLNVEAFHRKFCQDMPEPYFMLAVLCSQMEPDQRPSFDKIYMLCEALLLHVEHKVAVPFELQGSTVQFYRQFRVETYGTDYRDIDSCSQADSSAQQGKQADVSRRKFSENQLKGKVLHNQEKDTNEMEDPCFSQGEERIILKGGIRGEDTGHPSTSTSQVSGSGTCEQRKAEGPCNDIQSYTLSKQTLDPGIGVTDVGSVLAYECSSNNLQANNHSMNGHRSICAVETLNESKERLVLEDKNVSALRAACLTVTTSGHEDQAYFSCPSSSPPASPSSVCQFSSCRESPDSEGPRVCHSKDVDPNSANPACNLYASPKQTSTLRPKSVSLLGNVTNSGLQAQLHKATSLSLSNVAPVSHNSSDSELNRALPNGSMESGIFAECTPSDS</sequence>
<feature type="compositionally biased region" description="Low complexity" evidence="16">
    <location>
        <begin position="766"/>
        <end position="777"/>
    </location>
</feature>
<dbReference type="Pfam" id="PF07714">
    <property type="entry name" value="PK_Tyr_Ser-Thr"/>
    <property type="match status" value="2"/>
</dbReference>
<dbReference type="Gene3D" id="2.30.42.10">
    <property type="match status" value="1"/>
</dbReference>
<feature type="region of interest" description="Disordered" evidence="16">
    <location>
        <begin position="756"/>
        <end position="783"/>
    </location>
</feature>
<dbReference type="OrthoDB" id="20134at2759"/>
<dbReference type="InterPro" id="IPR001781">
    <property type="entry name" value="Znf_LIM"/>
</dbReference>
<feature type="domain" description="LIM zinc-binding" evidence="18">
    <location>
        <begin position="7"/>
        <end position="66"/>
    </location>
</feature>
<dbReference type="InterPro" id="IPR001478">
    <property type="entry name" value="PDZ"/>
</dbReference>
<evidence type="ECO:0000256" key="1">
    <source>
        <dbReference type="ARBA" id="ARBA00004496"/>
    </source>
</evidence>
<feature type="region of interest" description="Disordered" evidence="16">
    <location>
        <begin position="527"/>
        <end position="557"/>
    </location>
</feature>
<dbReference type="PANTHER" id="PTHR46485:SF4">
    <property type="entry name" value="LIM DOMAIN KINASE 1"/>
    <property type="match status" value="1"/>
</dbReference>
<dbReference type="Proteomes" id="UP000271974">
    <property type="component" value="Unassembled WGS sequence"/>
</dbReference>
<dbReference type="PANTHER" id="PTHR46485">
    <property type="entry name" value="LIM DOMAIN KINASE 1"/>
    <property type="match status" value="1"/>
</dbReference>
<dbReference type="GO" id="GO:0046872">
    <property type="term" value="F:metal ion binding"/>
    <property type="evidence" value="ECO:0007669"/>
    <property type="project" value="UniProtKB-KW"/>
</dbReference>
<dbReference type="InterPro" id="IPR011009">
    <property type="entry name" value="Kinase-like_dom_sf"/>
</dbReference>
<dbReference type="Gene3D" id="3.30.200.20">
    <property type="entry name" value="Phosphorylase Kinase, domain 1"/>
    <property type="match status" value="1"/>
</dbReference>
<evidence type="ECO:0000256" key="14">
    <source>
        <dbReference type="PROSITE-ProRule" id="PRU00125"/>
    </source>
</evidence>
<dbReference type="FunFam" id="3.30.200.20:FF:000038">
    <property type="entry name" value="LIM domain kinase 2"/>
    <property type="match status" value="1"/>
</dbReference>
<dbReference type="PROSITE" id="PS00107">
    <property type="entry name" value="PROTEIN_KINASE_ATP"/>
    <property type="match status" value="1"/>
</dbReference>
<evidence type="ECO:0000256" key="11">
    <source>
        <dbReference type="ARBA" id="ARBA00022833"/>
    </source>
</evidence>
<dbReference type="GO" id="GO:0030036">
    <property type="term" value="P:actin cytoskeleton organization"/>
    <property type="evidence" value="ECO:0007669"/>
    <property type="project" value="TreeGrafter"/>
</dbReference>
<evidence type="ECO:0000256" key="15">
    <source>
        <dbReference type="PROSITE-ProRule" id="PRU10141"/>
    </source>
</evidence>
<gene>
    <name evidence="20" type="ORF">EGW08_020132</name>
</gene>
<keyword evidence="6" id="KW-0808">Transferase</keyword>